<evidence type="ECO:0000256" key="3">
    <source>
        <dbReference type="ARBA" id="ARBA00023159"/>
    </source>
</evidence>
<dbReference type="EMBL" id="CP031023">
    <property type="protein sequence ID" value="AZA16761.1"/>
    <property type="molecule type" value="Genomic_DNA"/>
</dbReference>
<reference evidence="8" key="1">
    <citation type="submission" date="2018-07" db="EMBL/GenBank/DDBJ databases">
        <authorList>
            <person name="Somerville V."/>
        </authorList>
    </citation>
    <scope>NUCLEOTIDE SEQUENCE</scope>
    <source>
        <strain evidence="8">NWC_2_2</strain>
    </source>
</reference>
<dbReference type="AlphaFoldDB" id="A0A3G6JFY3"/>
<evidence type="ECO:0000259" key="7">
    <source>
        <dbReference type="PROSITE" id="PS50930"/>
    </source>
</evidence>
<evidence type="ECO:0000259" key="6">
    <source>
        <dbReference type="PROSITE" id="PS50110"/>
    </source>
</evidence>
<dbReference type="PROSITE" id="PS50110">
    <property type="entry name" value="RESPONSE_REGULATORY"/>
    <property type="match status" value="1"/>
</dbReference>
<evidence type="ECO:0000256" key="5">
    <source>
        <dbReference type="PROSITE-ProRule" id="PRU00169"/>
    </source>
</evidence>
<dbReference type="InterPro" id="IPR011006">
    <property type="entry name" value="CheY-like_superfamily"/>
</dbReference>
<dbReference type="InterPro" id="IPR001789">
    <property type="entry name" value="Sig_transdc_resp-reg_receiver"/>
</dbReference>
<dbReference type="SUPFAM" id="SSF52172">
    <property type="entry name" value="CheY-like"/>
    <property type="match status" value="1"/>
</dbReference>
<dbReference type="PANTHER" id="PTHR37299:SF3">
    <property type="entry name" value="STAGE 0 SPORULATION PROTEIN A HOMOLOG"/>
    <property type="match status" value="1"/>
</dbReference>
<keyword evidence="2" id="KW-0902">Two-component regulatory system</keyword>
<evidence type="ECO:0000256" key="1">
    <source>
        <dbReference type="ARBA" id="ARBA00022490"/>
    </source>
</evidence>
<feature type="domain" description="HTH LytTR-type" evidence="7">
    <location>
        <begin position="158"/>
        <end position="259"/>
    </location>
</feature>
<protein>
    <submittedName>
        <fullName evidence="8">DNA-binding response regulator</fullName>
    </submittedName>
</protein>
<keyword evidence="5" id="KW-0597">Phosphoprotein</keyword>
<feature type="domain" description="Response regulatory" evidence="6">
    <location>
        <begin position="7"/>
        <end position="140"/>
    </location>
</feature>
<comment type="function">
    <text evidence="4">Required for high-level post-exponential phase expression of a series of secreted proteins.</text>
</comment>
<organism evidence="8">
    <name type="scientific">Lactobacillus delbrueckii subsp. lactis</name>
    <dbReference type="NCBI Taxonomy" id="29397"/>
    <lineage>
        <taxon>Bacteria</taxon>
        <taxon>Bacillati</taxon>
        <taxon>Bacillota</taxon>
        <taxon>Bacilli</taxon>
        <taxon>Lactobacillales</taxon>
        <taxon>Lactobacillaceae</taxon>
        <taxon>Lactobacillus</taxon>
    </lineage>
</organism>
<feature type="modified residue" description="4-aspartylphosphate" evidence="5">
    <location>
        <position position="73"/>
    </location>
</feature>
<dbReference type="Gene3D" id="2.40.50.1020">
    <property type="entry name" value="LytTr DNA-binding domain"/>
    <property type="match status" value="1"/>
</dbReference>
<proteinExistence type="predicted"/>
<dbReference type="InterPro" id="IPR046947">
    <property type="entry name" value="LytR-like"/>
</dbReference>
<keyword evidence="1" id="KW-0963">Cytoplasm</keyword>
<dbReference type="RefSeq" id="WP_035175324.1">
    <property type="nucleotide sequence ID" value="NZ_CP046131.1"/>
</dbReference>
<dbReference type="PROSITE" id="PS50930">
    <property type="entry name" value="HTH_LYTTR"/>
    <property type="match status" value="1"/>
</dbReference>
<dbReference type="InterPro" id="IPR007492">
    <property type="entry name" value="LytTR_DNA-bd_dom"/>
</dbReference>
<dbReference type="SMART" id="SM00850">
    <property type="entry name" value="LytTR"/>
    <property type="match status" value="1"/>
</dbReference>
<dbReference type="Pfam" id="PF04397">
    <property type="entry name" value="LytTR"/>
    <property type="match status" value="1"/>
</dbReference>
<accession>A0A3G6JFY3</accession>
<keyword evidence="8" id="KW-0238">DNA-binding</keyword>
<name>A0A3G6JFY3_LACDL</name>
<evidence type="ECO:0000313" key="8">
    <source>
        <dbReference type="EMBL" id="AZA16761.1"/>
    </source>
</evidence>
<dbReference type="Gene3D" id="3.40.50.2300">
    <property type="match status" value="1"/>
</dbReference>
<dbReference type="GO" id="GO:0000156">
    <property type="term" value="F:phosphorelay response regulator activity"/>
    <property type="evidence" value="ECO:0007669"/>
    <property type="project" value="InterPro"/>
</dbReference>
<evidence type="ECO:0000256" key="2">
    <source>
        <dbReference type="ARBA" id="ARBA00023012"/>
    </source>
</evidence>
<dbReference type="SMART" id="SM00448">
    <property type="entry name" value="REC"/>
    <property type="match status" value="1"/>
</dbReference>
<dbReference type="PANTHER" id="PTHR37299">
    <property type="entry name" value="TRANSCRIPTIONAL REGULATOR-RELATED"/>
    <property type="match status" value="1"/>
</dbReference>
<evidence type="ECO:0000256" key="4">
    <source>
        <dbReference type="ARBA" id="ARBA00037164"/>
    </source>
</evidence>
<sequence length="264" mass="30037">MSKLEYKVIVCDDDASLAESLAQRIVYASENLSDDNENYRQSKVELALVANSFEEVAGYLVANETTNALYFLDIELNKGIKTGVDLAEFVRSRDPNAQIIFVTAYDKYAPLTYRRRIGAIDYINKELPSAAFMQRLKETLQAAFDNLDLLSHVNHQYFSYKCGRHLQRVSASEIYYIENSTMQHKVHLVAANGDSEFKNNISKLDEENDFLLKVSQSCVINPDNVVSVDLAKRYVTFPNGDIVYFSRDKKKQIAALGEEQDQSR</sequence>
<gene>
    <name evidence="8" type="ORF">DQL93_09945</name>
</gene>
<dbReference type="GO" id="GO:0003677">
    <property type="term" value="F:DNA binding"/>
    <property type="evidence" value="ECO:0007669"/>
    <property type="project" value="UniProtKB-KW"/>
</dbReference>
<keyword evidence="3" id="KW-0010">Activator</keyword>